<reference evidence="3" key="1">
    <citation type="journal article" date="2019" name="Int. J. Syst. Evol. Microbiol.">
        <title>The Global Catalogue of Microorganisms (GCM) 10K type strain sequencing project: providing services to taxonomists for standard genome sequencing and annotation.</title>
        <authorList>
            <consortium name="The Broad Institute Genomics Platform"/>
            <consortium name="The Broad Institute Genome Sequencing Center for Infectious Disease"/>
            <person name="Wu L."/>
            <person name="Ma J."/>
        </authorList>
    </citation>
    <scope>NUCLEOTIDE SEQUENCE [LARGE SCALE GENOMIC DNA]</scope>
    <source>
        <strain evidence="3">CGMCC 1.15419</strain>
    </source>
</reference>
<protein>
    <submittedName>
        <fullName evidence="2">Uncharacterized protein</fullName>
    </submittedName>
</protein>
<dbReference type="EMBL" id="BMIV01000013">
    <property type="protein sequence ID" value="GGF75818.1"/>
    <property type="molecule type" value="Genomic_DNA"/>
</dbReference>
<dbReference type="Proteomes" id="UP000640509">
    <property type="component" value="Unassembled WGS sequence"/>
</dbReference>
<keyword evidence="3" id="KW-1185">Reference proteome</keyword>
<evidence type="ECO:0000313" key="2">
    <source>
        <dbReference type="EMBL" id="GGF75818.1"/>
    </source>
</evidence>
<evidence type="ECO:0000256" key="1">
    <source>
        <dbReference type="SAM" id="MobiDB-lite"/>
    </source>
</evidence>
<name>A0ABQ1VKX8_9RHOB</name>
<evidence type="ECO:0000313" key="3">
    <source>
        <dbReference type="Proteomes" id="UP000640509"/>
    </source>
</evidence>
<organism evidence="2 3">
    <name type="scientific">Paracoccus acridae</name>
    <dbReference type="NCBI Taxonomy" id="1795310"/>
    <lineage>
        <taxon>Bacteria</taxon>
        <taxon>Pseudomonadati</taxon>
        <taxon>Pseudomonadota</taxon>
        <taxon>Alphaproteobacteria</taxon>
        <taxon>Rhodobacterales</taxon>
        <taxon>Paracoccaceae</taxon>
        <taxon>Paracoccus</taxon>
    </lineage>
</organism>
<accession>A0ABQ1VKX8</accession>
<sequence>MPADCDDRSPPTSLPAPLPPIVAPDVPIAGDMLPVLLLGGMVPDPAPPVPAEVVPKPEVPPPAAVPDVPYPVPVPDRPVPLSLMPACPAPVRVCPAPDMLPVMERAWLPDSPIVPWDRDELPG</sequence>
<gene>
    <name evidence="2" type="ORF">GCM10011402_30670</name>
</gene>
<comment type="caution">
    <text evidence="2">The sequence shown here is derived from an EMBL/GenBank/DDBJ whole genome shotgun (WGS) entry which is preliminary data.</text>
</comment>
<proteinExistence type="predicted"/>
<feature type="region of interest" description="Disordered" evidence="1">
    <location>
        <begin position="1"/>
        <end position="20"/>
    </location>
</feature>